<gene>
    <name evidence="2" type="ORF">A3F34_01895</name>
</gene>
<reference evidence="2 3" key="1">
    <citation type="journal article" date="2016" name="Nat. Commun.">
        <title>Thousands of microbial genomes shed light on interconnected biogeochemical processes in an aquifer system.</title>
        <authorList>
            <person name="Anantharaman K."/>
            <person name="Brown C.T."/>
            <person name="Hug L.A."/>
            <person name="Sharon I."/>
            <person name="Castelle C.J."/>
            <person name="Probst A.J."/>
            <person name="Thomas B.C."/>
            <person name="Singh A."/>
            <person name="Wilkins M.J."/>
            <person name="Karaoz U."/>
            <person name="Brodie E.L."/>
            <person name="Williams K.H."/>
            <person name="Hubbard S.S."/>
            <person name="Banfield J.F."/>
        </authorList>
    </citation>
    <scope>NUCLEOTIDE SEQUENCE [LARGE SCALE GENOMIC DNA]</scope>
</reference>
<feature type="region of interest" description="Disordered" evidence="1">
    <location>
        <begin position="1"/>
        <end position="25"/>
    </location>
</feature>
<protein>
    <submittedName>
        <fullName evidence="2">Uncharacterized protein</fullName>
    </submittedName>
</protein>
<accession>A0A1F7I994</accession>
<evidence type="ECO:0000313" key="3">
    <source>
        <dbReference type="Proteomes" id="UP000179024"/>
    </source>
</evidence>
<dbReference type="Proteomes" id="UP000179024">
    <property type="component" value="Unassembled WGS sequence"/>
</dbReference>
<dbReference type="EMBL" id="MGAE01000010">
    <property type="protein sequence ID" value="OGK39930.1"/>
    <property type="molecule type" value="Genomic_DNA"/>
</dbReference>
<proteinExistence type="predicted"/>
<name>A0A1F7I994_9BACT</name>
<evidence type="ECO:0000313" key="2">
    <source>
        <dbReference type="EMBL" id="OGK39930.1"/>
    </source>
</evidence>
<dbReference type="SUPFAM" id="SSF53756">
    <property type="entry name" value="UDP-Glycosyltransferase/glycogen phosphorylase"/>
    <property type="match status" value="1"/>
</dbReference>
<comment type="caution">
    <text evidence="2">The sequence shown here is derived from an EMBL/GenBank/DDBJ whole genome shotgun (WGS) entry which is preliminary data.</text>
</comment>
<dbReference type="Gene3D" id="3.40.50.2000">
    <property type="entry name" value="Glycogen Phosphorylase B"/>
    <property type="match status" value="1"/>
</dbReference>
<evidence type="ECO:0000256" key="1">
    <source>
        <dbReference type="SAM" id="MobiDB-lite"/>
    </source>
</evidence>
<sequence>MTEPEPAPIETGPEVTGYPSGDPRSLSNLRREFYITNGTIGGRKHARELADEAIRKEQSTHYEGDKRRIDPRSWRERISKFAHNKKFHVLEEYYRQIWTESAFKAMVENNNSFLSMDFARGAADDANKERDNYLKEGQAKIGELKSESEERGAAQAKVFEVDGELKEALIAQILQPVINGTITSEQEIQTKLQEFFANNQGNDTVRQLFGAEANQYGEAAKLFATDLLDMGRLVAQDIAAHKYSIDQLGENIAIKLANPQWARQTEMAESRVDRAAAFGRRNKGTAWIMNPAALGAITALGTTALFRLPRTALRTMMAAPIAGSFVGAASAGLRRWREVKIDRAMHMGELAYGRTSPVDAKRRQRMDELSYSMTSVNELIDGGNRDEVRGKDREGLQTLINRLTSNPSDTELRQDILSRVAEIRTRLDRSTADKVDLIKFSSRETVEQERFELVKNIAAAKVALRRAGMSDADITTISGTFERDWLDRITTDQSSKDSAFSRFRLQQSVVATGQGAITGMVSGLVVQELGELGLMRHLRVSSATALEHIPGVRGVLEKLSELGGPFDNLPPVEHSKAEFIEGFKNGGHMTLGNVGGIEYEAIIDPHTHSVELYDATAGTFVSGDLPEMSIGPDGIMAIQGHMDPDIQAALEQAGFHINSIDTSDFAKFPPLHEMILKDTDTFHEVTIGGHPITIPDGTSLIADPTDASKWDLVLDSDHGHLLMEHIHFDPSTGAMEPDFVYGPGVDHTLLTVTEGGTHLATHDEALQFWDKAHSQIDRREWYAYDQAGSQSNELRGYTHKQGDTLILDMSKMGVGYQKGLNPNPINVQEIIRQGQAGFAFSLPGMTDKPIWIPDSADGVADGLLHLDPHSTAQVQLPDGTRTTLGELSRMLVDQEALSQYDDGNIATELYGRRDVFRLGVDDKHGFWEAGWYTEQEGQNVLKVFATGLGTGDLGGEIGGDPVIELCDDITKEIPQILYDAIPTGGEPIPIIPIPMAGRRPLEAMTPGERRRRRDMIYYSGYYGDAGRFGTEGVQARRLNLSSNPRLNDLLIPLVGGYPNANYTRHDVRLTEREDSEGDRHILKDIREADDVYFALPHHIGDALITLGYVNAFIGKVRKHNPEAIVHIFVPGAIYDSLLPLEDQKLKIVNGQQVEPRNDPTRPGITGEYQLNASEKILSEIDQLEPGKKAVVLDFENHVVSGTEIIRGDLPEKKLTFVAGLFSPTFAYANGSDGRNRYRNFATELVGDVDNGERVESVKIPLPANAEDLYSDLVSRFGIETDPSKKQICLILEAGSAGRQYSVDQWVQAAALIQRADPDTQFNFMINTNKSADDPTLVDQTRLQDAITAAGLSSARMISGSMPEMIALFNKQRLIISDDGGMLHVAAATEGGPKVIGLFFPGFSNHWVMDLDRVEAISAPDGMGPWEEQWGEADESRKWINKIPPDQIARRALASMA</sequence>
<organism evidence="2 3">
    <name type="scientific">Candidatus Roizmanbacteria bacterium RIFCSPHIGHO2_12_FULL_44_10</name>
    <dbReference type="NCBI Taxonomy" id="1802054"/>
    <lineage>
        <taxon>Bacteria</taxon>
        <taxon>Candidatus Roizmaniibacteriota</taxon>
    </lineage>
</organism>